<keyword evidence="3" id="KW-1185">Reference proteome</keyword>
<feature type="region of interest" description="Disordered" evidence="1">
    <location>
        <begin position="1"/>
        <end position="33"/>
    </location>
</feature>
<gene>
    <name evidence="2" type="ORF">GCM10009759_35410</name>
</gene>
<organism evidence="2 3">
    <name type="scientific">Kitasatospora saccharophila</name>
    <dbReference type="NCBI Taxonomy" id="407973"/>
    <lineage>
        <taxon>Bacteria</taxon>
        <taxon>Bacillati</taxon>
        <taxon>Actinomycetota</taxon>
        <taxon>Actinomycetes</taxon>
        <taxon>Kitasatosporales</taxon>
        <taxon>Streptomycetaceae</taxon>
        <taxon>Kitasatospora</taxon>
    </lineage>
</organism>
<reference evidence="2 3" key="1">
    <citation type="journal article" date="2019" name="Int. J. Syst. Evol. Microbiol.">
        <title>The Global Catalogue of Microorganisms (GCM) 10K type strain sequencing project: providing services to taxonomists for standard genome sequencing and annotation.</title>
        <authorList>
            <consortium name="The Broad Institute Genomics Platform"/>
            <consortium name="The Broad Institute Genome Sequencing Center for Infectious Disease"/>
            <person name="Wu L."/>
            <person name="Ma J."/>
        </authorList>
    </citation>
    <scope>NUCLEOTIDE SEQUENCE [LARGE SCALE GENOMIC DNA]</scope>
    <source>
        <strain evidence="2 3">JCM 14559</strain>
    </source>
</reference>
<feature type="compositionally biased region" description="Basic and acidic residues" evidence="1">
    <location>
        <begin position="15"/>
        <end position="29"/>
    </location>
</feature>
<name>A0ABN2WZA7_9ACTN</name>
<feature type="region of interest" description="Disordered" evidence="1">
    <location>
        <begin position="174"/>
        <end position="216"/>
    </location>
</feature>
<accession>A0ABN2WZA7</accession>
<evidence type="ECO:0000313" key="2">
    <source>
        <dbReference type="EMBL" id="GAA2101563.1"/>
    </source>
</evidence>
<protein>
    <recommendedName>
        <fullName evidence="4">Nucleotidyltransferase-like protein</fullName>
    </recommendedName>
</protein>
<proteinExistence type="predicted"/>
<dbReference type="Proteomes" id="UP001500897">
    <property type="component" value="Unassembled WGS sequence"/>
</dbReference>
<evidence type="ECO:0008006" key="4">
    <source>
        <dbReference type="Google" id="ProtNLM"/>
    </source>
</evidence>
<comment type="caution">
    <text evidence="2">The sequence shown here is derived from an EMBL/GenBank/DDBJ whole genome shotgun (WGS) entry which is preliminary data.</text>
</comment>
<sequence length="216" mass="23593">MAGQGHSPPGGGSAGERRRQSPLPRDADRTAVAVPLTPGRLHTEPFRLLRELDLPVEDLLIAGSAPLYVRGLRDRIGDLDVVARGEALRRVLLLGEPERAPFDSAVSVRLMGGRLEITDSWFAGMFGPVGELFDRAERVGGLRFLTLADTLAWKRRLDRPKDRLDLRRAAEWVERNRPPRHQGGAGRGALPTADPAGCKARGPKRADLRSGRAPRG</sequence>
<evidence type="ECO:0000313" key="3">
    <source>
        <dbReference type="Proteomes" id="UP001500897"/>
    </source>
</evidence>
<dbReference type="EMBL" id="BAAANS010000022">
    <property type="protein sequence ID" value="GAA2101563.1"/>
    <property type="molecule type" value="Genomic_DNA"/>
</dbReference>
<evidence type="ECO:0000256" key="1">
    <source>
        <dbReference type="SAM" id="MobiDB-lite"/>
    </source>
</evidence>